<name>A0A077W8B7_9FUNG</name>
<evidence type="ECO:0000256" key="1">
    <source>
        <dbReference type="SAM" id="MobiDB-lite"/>
    </source>
</evidence>
<reference evidence="3" key="1">
    <citation type="journal article" date="2014" name="Genome Announc.">
        <title>De novo whole-genome sequence and genome annotation of Lichtheimia ramosa.</title>
        <authorList>
            <person name="Linde J."/>
            <person name="Schwartze V."/>
            <person name="Binder U."/>
            <person name="Lass-Florl C."/>
            <person name="Voigt K."/>
            <person name="Horn F."/>
        </authorList>
    </citation>
    <scope>NUCLEOTIDE SEQUENCE</scope>
    <source>
        <strain evidence="3">JMRC FSU:6197</strain>
    </source>
</reference>
<protein>
    <recommendedName>
        <fullName evidence="2">Ricin B lectin domain-containing protein</fullName>
    </recommendedName>
</protein>
<evidence type="ECO:0000313" key="3">
    <source>
        <dbReference type="EMBL" id="CDS03607.1"/>
    </source>
</evidence>
<dbReference type="CDD" id="cd23454">
    <property type="entry name" value="beta-trefoil_Ricin_GllA-1"/>
    <property type="match status" value="1"/>
</dbReference>
<dbReference type="OrthoDB" id="9895617at2759"/>
<dbReference type="Pfam" id="PF12585">
    <property type="entry name" value="DUF3759"/>
    <property type="match status" value="1"/>
</dbReference>
<proteinExistence type="predicted"/>
<evidence type="ECO:0000259" key="2">
    <source>
        <dbReference type="SMART" id="SM00458"/>
    </source>
</evidence>
<sequence>MTIDSGFPIGYFYIISNLNGMVIDVEDPENAHDGSKIVMAPKKEESPERDSQLFIHQNGFLTNKLTGLVLDIDSSGTFMGIFTGEKHLFLDQMKEADKAEDQRFGYDIEHGFIYTLSDPNTVYDIKGADKDEKSRVIVYKRKDVSEAKNQSWTIELGDPPKAVDDEDDEEDDTKRARFRAWFGSWFGWGKNKNDMLDERDLTEAHEKVYKKKKAKLSYELMAGAAAFAAVQMWEKKKEEDGEEMEHATIKKLVAGFAAAEISKLIQERGTDDDDDDDEEKKQKKVGMMQKMAMAAATNYFEKKYL</sequence>
<organism evidence="3">
    <name type="scientific">Lichtheimia ramosa</name>
    <dbReference type="NCBI Taxonomy" id="688394"/>
    <lineage>
        <taxon>Eukaryota</taxon>
        <taxon>Fungi</taxon>
        <taxon>Fungi incertae sedis</taxon>
        <taxon>Mucoromycota</taxon>
        <taxon>Mucoromycotina</taxon>
        <taxon>Mucoromycetes</taxon>
        <taxon>Mucorales</taxon>
        <taxon>Lichtheimiaceae</taxon>
        <taxon>Lichtheimia</taxon>
    </lineage>
</organism>
<dbReference type="InterPro" id="IPR000772">
    <property type="entry name" value="Ricin_B_lectin"/>
</dbReference>
<dbReference type="Gene3D" id="2.80.10.50">
    <property type="match status" value="1"/>
</dbReference>
<dbReference type="PANTHER" id="PTHR37450">
    <property type="entry name" value="CIPC PROTEIN"/>
    <property type="match status" value="1"/>
</dbReference>
<dbReference type="InterPro" id="IPR035992">
    <property type="entry name" value="Ricin_B-like_lectins"/>
</dbReference>
<dbReference type="EMBL" id="LK023313">
    <property type="protein sequence ID" value="CDS03607.1"/>
    <property type="molecule type" value="Genomic_DNA"/>
</dbReference>
<dbReference type="AlphaFoldDB" id="A0A077W8B7"/>
<dbReference type="SMART" id="SM00458">
    <property type="entry name" value="RICIN"/>
    <property type="match status" value="1"/>
</dbReference>
<feature type="region of interest" description="Disordered" evidence="1">
    <location>
        <begin position="265"/>
        <end position="286"/>
    </location>
</feature>
<dbReference type="SUPFAM" id="SSF50370">
    <property type="entry name" value="Ricin B-like lectins"/>
    <property type="match status" value="1"/>
</dbReference>
<gene>
    <name evidence="3" type="ORF">LRAMOSA01009</name>
</gene>
<dbReference type="InterPro" id="IPR022234">
    <property type="entry name" value="DUF3759"/>
</dbReference>
<feature type="domain" description="Ricin B lectin" evidence="2">
    <location>
        <begin position="9"/>
        <end position="155"/>
    </location>
</feature>
<dbReference type="PANTHER" id="PTHR37450:SF1">
    <property type="entry name" value="CIPC PROTEIN"/>
    <property type="match status" value="1"/>
</dbReference>
<accession>A0A077W8B7</accession>